<dbReference type="InterPro" id="IPR050216">
    <property type="entry name" value="LRR_domain-containing"/>
</dbReference>
<proteinExistence type="predicted"/>
<dbReference type="InterPro" id="IPR011009">
    <property type="entry name" value="Kinase-like_dom_sf"/>
</dbReference>
<name>A0A7Y7PS59_9BACT</name>
<dbReference type="PANTHER" id="PTHR48051:SF1">
    <property type="entry name" value="RAS SUPPRESSOR PROTEIN 1"/>
    <property type="match status" value="1"/>
</dbReference>
<dbReference type="PROSITE" id="PS50011">
    <property type="entry name" value="PROTEIN_KINASE_DOM"/>
    <property type="match status" value="1"/>
</dbReference>
<evidence type="ECO:0000259" key="4">
    <source>
        <dbReference type="PROSITE" id="PS50011"/>
    </source>
</evidence>
<dbReference type="InterPro" id="IPR001245">
    <property type="entry name" value="Ser-Thr/Tyr_kinase_cat_dom"/>
</dbReference>
<dbReference type="EMBL" id="JABKAU010000046">
    <property type="protein sequence ID" value="NVO33054.1"/>
    <property type="molecule type" value="Genomic_DNA"/>
</dbReference>
<keyword evidence="5" id="KW-0418">Kinase</keyword>
<comment type="caution">
    <text evidence="5">The sequence shown here is derived from an EMBL/GenBank/DDBJ whole genome shotgun (WGS) entry which is preliminary data.</text>
</comment>
<keyword evidence="5" id="KW-0808">Transferase</keyword>
<reference evidence="5 6" key="1">
    <citation type="submission" date="2020-05" db="EMBL/GenBank/DDBJ databases">
        <title>Hymenobacter terrestris sp. nov. and Hymenobacter lapidiphilus sp. nov., isolated from regoliths in Antarctica.</title>
        <authorList>
            <person name="Sedlacek I."/>
            <person name="Pantucek R."/>
            <person name="Zeman M."/>
            <person name="Holochova P."/>
            <person name="Kralova S."/>
            <person name="Stankova E."/>
            <person name="Sedo O."/>
            <person name="Micenkova L."/>
            <person name="Svec P."/>
            <person name="Gupta V."/>
            <person name="Sood U."/>
            <person name="Korpole U.S."/>
            <person name="Lal R."/>
        </authorList>
    </citation>
    <scope>NUCLEOTIDE SEQUENCE [LARGE SCALE GENOMIC DNA]</scope>
    <source>
        <strain evidence="5 6">P5342</strain>
    </source>
</reference>
<dbReference type="GO" id="GO:0005524">
    <property type="term" value="F:ATP binding"/>
    <property type="evidence" value="ECO:0007669"/>
    <property type="project" value="UniProtKB-UniRule"/>
</dbReference>
<dbReference type="Pfam" id="PF00560">
    <property type="entry name" value="LRR_1"/>
    <property type="match status" value="1"/>
</dbReference>
<protein>
    <submittedName>
        <fullName evidence="5">Serine/threonine-protein kinase</fullName>
    </submittedName>
</protein>
<dbReference type="Proteomes" id="UP000565521">
    <property type="component" value="Unassembled WGS sequence"/>
</dbReference>
<dbReference type="AlphaFoldDB" id="A0A7Y7PS59"/>
<keyword evidence="3" id="KW-0547">Nucleotide-binding</keyword>
<dbReference type="SUPFAM" id="SSF52058">
    <property type="entry name" value="L domain-like"/>
    <property type="match status" value="1"/>
</dbReference>
<dbReference type="Gene3D" id="3.30.200.20">
    <property type="entry name" value="Phosphorylase Kinase, domain 1"/>
    <property type="match status" value="1"/>
</dbReference>
<gene>
    <name evidence="5" type="ORF">HW554_17740</name>
</gene>
<evidence type="ECO:0000313" key="5">
    <source>
        <dbReference type="EMBL" id="NVO33054.1"/>
    </source>
</evidence>
<dbReference type="InterPro" id="IPR003591">
    <property type="entry name" value="Leu-rich_rpt_typical-subtyp"/>
</dbReference>
<dbReference type="PROSITE" id="PS00107">
    <property type="entry name" value="PROTEIN_KINASE_ATP"/>
    <property type="match status" value="1"/>
</dbReference>
<dbReference type="Gene3D" id="3.80.10.10">
    <property type="entry name" value="Ribonuclease Inhibitor"/>
    <property type="match status" value="2"/>
</dbReference>
<dbReference type="Pfam" id="PF13855">
    <property type="entry name" value="LRR_8"/>
    <property type="match status" value="1"/>
</dbReference>
<dbReference type="RefSeq" id="WP_176909900.1">
    <property type="nucleotide sequence ID" value="NZ_JABKAU010000046.1"/>
</dbReference>
<dbReference type="GO" id="GO:0005737">
    <property type="term" value="C:cytoplasm"/>
    <property type="evidence" value="ECO:0007669"/>
    <property type="project" value="TreeGrafter"/>
</dbReference>
<dbReference type="PANTHER" id="PTHR48051">
    <property type="match status" value="1"/>
</dbReference>
<dbReference type="InterPro" id="IPR032675">
    <property type="entry name" value="LRR_dom_sf"/>
</dbReference>
<dbReference type="InterPro" id="IPR000719">
    <property type="entry name" value="Prot_kinase_dom"/>
</dbReference>
<evidence type="ECO:0000256" key="2">
    <source>
        <dbReference type="ARBA" id="ARBA00022737"/>
    </source>
</evidence>
<dbReference type="InterPro" id="IPR001611">
    <property type="entry name" value="Leu-rich_rpt"/>
</dbReference>
<keyword evidence="2" id="KW-0677">Repeat</keyword>
<dbReference type="SUPFAM" id="SSF56112">
    <property type="entry name" value="Protein kinase-like (PK-like)"/>
    <property type="match status" value="1"/>
</dbReference>
<evidence type="ECO:0000256" key="1">
    <source>
        <dbReference type="ARBA" id="ARBA00022614"/>
    </source>
</evidence>
<dbReference type="InterPro" id="IPR017441">
    <property type="entry name" value="Protein_kinase_ATP_BS"/>
</dbReference>
<evidence type="ECO:0000256" key="3">
    <source>
        <dbReference type="PROSITE-ProRule" id="PRU10141"/>
    </source>
</evidence>
<keyword evidence="1" id="KW-0433">Leucine-rich repeat</keyword>
<dbReference type="Gene3D" id="1.10.510.10">
    <property type="entry name" value="Transferase(Phosphotransferase) domain 1"/>
    <property type="match status" value="1"/>
</dbReference>
<sequence>MRTLTQLRAGELAGATRLDLAEGLTEFPMEIFTLADTLEVLNLSGNALRELPADLPRLHRLRVLFASDNQFERVPEVLGQCSNLEMVGFKANRIRELPGAALPPQLRWLILTDNALEALPPEIGNCPPLQKLMLAGNCLRTLPPELARCTNLELLRLAANELHELPTWLLTMPRLSWLAFAGNPLTAGAEAAAESHAARPAIAWTELQLQQVLGEGASGVIYRAEWQTGSAAPRPVAVKLFKGAVTSDGLPHSEMLACLGAGLHPNLIAVEGRLAGHPTGTEGLVLELIDHGFTNLAGPPTLASCTRDEYAPATQFELSALLQLAGGIAAAAAHLHSRGIVHGDLYAHNILATDAGAALLGDFGAAGFMPPANPKAADLLPRLESRAFGNLLEELLDRCTPRPATAAAVAELRDWQARCQQPQVAARPLLAEVSQRLVEMQQLAG</sequence>
<organism evidence="5 6">
    <name type="scientific">Hymenobacter lapidiphilus</name>
    <dbReference type="NCBI Taxonomy" id="2608003"/>
    <lineage>
        <taxon>Bacteria</taxon>
        <taxon>Pseudomonadati</taxon>
        <taxon>Bacteroidota</taxon>
        <taxon>Cytophagia</taxon>
        <taxon>Cytophagales</taxon>
        <taxon>Hymenobacteraceae</taxon>
        <taxon>Hymenobacter</taxon>
    </lineage>
</organism>
<dbReference type="Pfam" id="PF07714">
    <property type="entry name" value="PK_Tyr_Ser-Thr"/>
    <property type="match status" value="1"/>
</dbReference>
<dbReference type="GO" id="GO:0004672">
    <property type="term" value="F:protein kinase activity"/>
    <property type="evidence" value="ECO:0007669"/>
    <property type="project" value="InterPro"/>
</dbReference>
<keyword evidence="6" id="KW-1185">Reference proteome</keyword>
<dbReference type="PROSITE" id="PS51450">
    <property type="entry name" value="LRR"/>
    <property type="match status" value="1"/>
</dbReference>
<dbReference type="SMART" id="SM00369">
    <property type="entry name" value="LRR_TYP"/>
    <property type="match status" value="5"/>
</dbReference>
<keyword evidence="3" id="KW-0067">ATP-binding</keyword>
<evidence type="ECO:0000313" key="6">
    <source>
        <dbReference type="Proteomes" id="UP000565521"/>
    </source>
</evidence>
<feature type="binding site" evidence="3">
    <location>
        <position position="239"/>
    </location>
    <ligand>
        <name>ATP</name>
        <dbReference type="ChEBI" id="CHEBI:30616"/>
    </ligand>
</feature>
<feature type="domain" description="Protein kinase" evidence="4">
    <location>
        <begin position="207"/>
        <end position="445"/>
    </location>
</feature>
<accession>A0A7Y7PS59</accession>
<dbReference type="SMART" id="SM00364">
    <property type="entry name" value="LRR_BAC"/>
    <property type="match status" value="3"/>
</dbReference>